<feature type="transmembrane region" description="Helical" evidence="1">
    <location>
        <begin position="209"/>
        <end position="241"/>
    </location>
</feature>
<dbReference type="InterPro" id="IPR051533">
    <property type="entry name" value="WaaL-like"/>
</dbReference>
<feature type="transmembrane region" description="Helical" evidence="1">
    <location>
        <begin position="73"/>
        <end position="94"/>
    </location>
</feature>
<feature type="transmembrane region" description="Helical" evidence="1">
    <location>
        <begin position="342"/>
        <end position="363"/>
    </location>
</feature>
<feature type="transmembrane region" description="Helical" evidence="1">
    <location>
        <begin position="137"/>
        <end position="160"/>
    </location>
</feature>
<feature type="transmembrane region" description="Helical" evidence="1">
    <location>
        <begin position="20"/>
        <end position="40"/>
    </location>
</feature>
<evidence type="ECO:0000256" key="1">
    <source>
        <dbReference type="SAM" id="Phobius"/>
    </source>
</evidence>
<comment type="caution">
    <text evidence="2">The sequence shown here is derived from an EMBL/GenBank/DDBJ whole genome shotgun (WGS) entry which is preliminary data.</text>
</comment>
<proteinExistence type="predicted"/>
<keyword evidence="3" id="KW-1185">Reference proteome</keyword>
<protein>
    <submittedName>
        <fullName evidence="2">Exopolysaccharide production protein</fullName>
    </submittedName>
</protein>
<dbReference type="EMBL" id="JAROCF010000001">
    <property type="protein sequence ID" value="MDN4614436.1"/>
    <property type="molecule type" value="Genomic_DNA"/>
</dbReference>
<evidence type="ECO:0000313" key="3">
    <source>
        <dbReference type="Proteomes" id="UP001174208"/>
    </source>
</evidence>
<feature type="transmembrane region" description="Helical" evidence="1">
    <location>
        <begin position="46"/>
        <end position="66"/>
    </location>
</feature>
<keyword evidence="1" id="KW-1133">Transmembrane helix</keyword>
<dbReference type="PANTHER" id="PTHR37422">
    <property type="entry name" value="TEICHURONIC ACID BIOSYNTHESIS PROTEIN TUAE"/>
    <property type="match status" value="1"/>
</dbReference>
<feature type="transmembrane region" description="Helical" evidence="1">
    <location>
        <begin position="292"/>
        <end position="311"/>
    </location>
</feature>
<gene>
    <name evidence="2" type="ORF">P5G50_08230</name>
</gene>
<feature type="transmembrane region" description="Helical" evidence="1">
    <location>
        <begin position="180"/>
        <end position="197"/>
    </location>
</feature>
<reference evidence="2" key="1">
    <citation type="submission" date="2023-06" db="EMBL/GenBank/DDBJ databases">
        <title>MT1 and MT2 Draft Genomes of Novel Species.</title>
        <authorList>
            <person name="Venkateswaran K."/>
        </authorList>
    </citation>
    <scope>NUCLEOTIDE SEQUENCE</scope>
    <source>
        <strain evidence="2">F6_8S_P_1B</strain>
    </source>
</reference>
<sequence length="429" mass="46950">MDSSRRTLVPAAVTEFLGSARFNSALALVAVGVGFSTHAIRALVGWPGLIGALAVLVVLAGFSFAAQWKLIEWHGLLPISALLFVGWCALTLLWSQYQWATLAGVIYQLIFAFLAVYIALVRDAIQIVRVVGDALRFLLTVSLALEVLSGLLLDLPIRFLGILGNLAQGGPIQGLFGSRNQLSIVALIAFVTFLVELRTRSVRPPVAAFSITLAALCILLAHSPVIAAVSVVVGLATLALYGLRKVPAHQRTYWQWGLAVLTVAVLVIAYIYRTRVIDLLNARADFQVRYKLWIQIWELIPVNQTIGWGWVGAWPTELYPFTAIQATTGVFHPNGLNAYLDVYLQTGIIGVLLFVALIALAFSRSWLLASNRRSVVYAWAPLVLVALLVTSVFESSILVESGWMLLVICTVKASQGMSWRLRLPHRELV</sequence>
<keyword evidence="1" id="KW-0472">Membrane</keyword>
<feature type="transmembrane region" description="Helical" evidence="1">
    <location>
        <begin position="106"/>
        <end position="125"/>
    </location>
</feature>
<feature type="transmembrane region" description="Helical" evidence="1">
    <location>
        <begin position="253"/>
        <end position="272"/>
    </location>
</feature>
<accession>A0ABT8KAE4</accession>
<feature type="transmembrane region" description="Helical" evidence="1">
    <location>
        <begin position="375"/>
        <end position="397"/>
    </location>
</feature>
<dbReference type="Proteomes" id="UP001174208">
    <property type="component" value="Unassembled WGS sequence"/>
</dbReference>
<evidence type="ECO:0000313" key="2">
    <source>
        <dbReference type="EMBL" id="MDN4614436.1"/>
    </source>
</evidence>
<organism evidence="2 3">
    <name type="scientific">Leifsonia williamsii</name>
    <dbReference type="NCBI Taxonomy" id="3035919"/>
    <lineage>
        <taxon>Bacteria</taxon>
        <taxon>Bacillati</taxon>
        <taxon>Actinomycetota</taxon>
        <taxon>Actinomycetes</taxon>
        <taxon>Micrococcales</taxon>
        <taxon>Microbacteriaceae</taxon>
        <taxon>Leifsonia</taxon>
    </lineage>
</organism>
<name>A0ABT8KAE4_9MICO</name>
<dbReference type="PANTHER" id="PTHR37422:SF13">
    <property type="entry name" value="LIPOPOLYSACCHARIDE BIOSYNTHESIS PROTEIN PA4999-RELATED"/>
    <property type="match status" value="1"/>
</dbReference>
<keyword evidence="1" id="KW-0812">Transmembrane</keyword>
<dbReference type="RefSeq" id="WP_301211048.1">
    <property type="nucleotide sequence ID" value="NZ_JAROCF010000001.1"/>
</dbReference>